<dbReference type="InterPro" id="IPR050260">
    <property type="entry name" value="FAD-bd_OxRdtase"/>
</dbReference>
<dbReference type="InterPro" id="IPR017896">
    <property type="entry name" value="4Fe4S_Fe-S-bd"/>
</dbReference>
<dbReference type="InterPro" id="IPR036136">
    <property type="entry name" value="Nit/Sulf_reduc_fer-like_dom_sf"/>
</dbReference>
<dbReference type="InterPro" id="IPR016156">
    <property type="entry name" value="FAD/NAD-linked_Rdtase_dimer_sf"/>
</dbReference>
<organism evidence="17 18">
    <name type="scientific">Thermophilibacter provencensis</name>
    <dbReference type="NCBI Taxonomy" id="1852386"/>
    <lineage>
        <taxon>Bacteria</taxon>
        <taxon>Bacillati</taxon>
        <taxon>Actinomycetota</taxon>
        <taxon>Coriobacteriia</taxon>
        <taxon>Coriobacteriales</taxon>
        <taxon>Atopobiaceae</taxon>
        <taxon>Thermophilibacter</taxon>
    </lineage>
</organism>
<dbReference type="CDD" id="cd00158">
    <property type="entry name" value="RHOD"/>
    <property type="match status" value="1"/>
</dbReference>
<dbReference type="PROSITE" id="PS50206">
    <property type="entry name" value="RHODANESE_3"/>
    <property type="match status" value="1"/>
</dbReference>
<dbReference type="InterPro" id="IPR036873">
    <property type="entry name" value="Rhodanese-like_dom_sf"/>
</dbReference>
<dbReference type="GO" id="GO:0020037">
    <property type="term" value="F:heme binding"/>
    <property type="evidence" value="ECO:0007669"/>
    <property type="project" value="InterPro"/>
</dbReference>
<dbReference type="InterPro" id="IPR017900">
    <property type="entry name" value="4Fe4S_Fe_S_CS"/>
</dbReference>
<keyword evidence="5" id="KW-0001">2Fe-2S</keyword>
<keyword evidence="12" id="KW-0676">Redox-active center</keyword>
<dbReference type="Pfam" id="PF00037">
    <property type="entry name" value="Fer4"/>
    <property type="match status" value="1"/>
</dbReference>
<comment type="similarity">
    <text evidence="2">Belongs to the class-III pyridine nucleotide-disulfide oxidoreductase family.</text>
</comment>
<comment type="cofactor">
    <cofactor evidence="1">
        <name>FAD</name>
        <dbReference type="ChEBI" id="CHEBI:57692"/>
    </cofactor>
</comment>
<protein>
    <recommendedName>
        <fullName evidence="3">assimilatory sulfite reductase (ferredoxin)</fullName>
        <ecNumber evidence="3">1.8.7.1</ecNumber>
    </recommendedName>
</protein>
<evidence type="ECO:0000256" key="11">
    <source>
        <dbReference type="ARBA" id="ARBA00023014"/>
    </source>
</evidence>
<evidence type="ECO:0000313" key="18">
    <source>
        <dbReference type="Proteomes" id="UP000697330"/>
    </source>
</evidence>
<evidence type="ECO:0000256" key="1">
    <source>
        <dbReference type="ARBA" id="ARBA00001974"/>
    </source>
</evidence>
<dbReference type="Gene3D" id="3.50.50.60">
    <property type="entry name" value="FAD/NAD(P)-binding domain"/>
    <property type="match status" value="2"/>
</dbReference>
<evidence type="ECO:0000256" key="7">
    <source>
        <dbReference type="ARBA" id="ARBA00022784"/>
    </source>
</evidence>
<dbReference type="SUPFAM" id="SSF52821">
    <property type="entry name" value="Rhodanese/Cell cycle control phosphatase"/>
    <property type="match status" value="1"/>
</dbReference>
<dbReference type="SUPFAM" id="SSF55424">
    <property type="entry name" value="FAD/NAD-linked reductases, dimerisation (C-terminal) domain"/>
    <property type="match status" value="1"/>
</dbReference>
<dbReference type="SUPFAM" id="SSF51905">
    <property type="entry name" value="FAD/NAD(P)-binding domain"/>
    <property type="match status" value="2"/>
</dbReference>
<evidence type="ECO:0000256" key="9">
    <source>
        <dbReference type="ARBA" id="ARBA00023002"/>
    </source>
</evidence>
<dbReference type="Pfam" id="PF02852">
    <property type="entry name" value="Pyr_redox_dim"/>
    <property type="match status" value="1"/>
</dbReference>
<dbReference type="PANTHER" id="PTHR43429:SF1">
    <property type="entry name" value="NAD(P)H SULFUR OXIDOREDUCTASE (COA-DEPENDENT)"/>
    <property type="match status" value="1"/>
</dbReference>
<evidence type="ECO:0000256" key="5">
    <source>
        <dbReference type="ARBA" id="ARBA00022714"/>
    </source>
</evidence>
<evidence type="ECO:0000259" key="15">
    <source>
        <dbReference type="PROSITE" id="PS50206"/>
    </source>
</evidence>
<dbReference type="EC" id="1.8.7.1" evidence="3"/>
<feature type="domain" description="4Fe-4S ferredoxin-type" evidence="16">
    <location>
        <begin position="742"/>
        <end position="771"/>
    </location>
</feature>
<feature type="domain" description="Rhodanese" evidence="15">
    <location>
        <begin position="463"/>
        <end position="543"/>
    </location>
</feature>
<proteinExistence type="inferred from homology"/>
<evidence type="ECO:0000256" key="12">
    <source>
        <dbReference type="ARBA" id="ARBA00023284"/>
    </source>
</evidence>
<dbReference type="PANTHER" id="PTHR43429">
    <property type="entry name" value="PYRIDINE NUCLEOTIDE-DISULFIDE OXIDOREDUCTASE DOMAIN-CONTAINING"/>
    <property type="match status" value="1"/>
</dbReference>
<keyword evidence="10" id="KW-0408">Iron</keyword>
<dbReference type="Gene3D" id="3.30.413.10">
    <property type="entry name" value="Sulfite Reductase Hemoprotein, domain 1"/>
    <property type="match status" value="1"/>
</dbReference>
<dbReference type="Pfam" id="PF01077">
    <property type="entry name" value="NIR_SIR"/>
    <property type="match status" value="1"/>
</dbReference>
<keyword evidence="11" id="KW-0411">Iron-sulfur</keyword>
<keyword evidence="8" id="KW-0274">FAD</keyword>
<evidence type="ECO:0000259" key="16">
    <source>
        <dbReference type="PROSITE" id="PS51379"/>
    </source>
</evidence>
<dbReference type="InterPro" id="IPR006067">
    <property type="entry name" value="NO2/SO3_Rdtase_4Fe4S_dom"/>
</dbReference>
<dbReference type="AlphaFoldDB" id="A0A921GG59"/>
<evidence type="ECO:0000256" key="10">
    <source>
        <dbReference type="ARBA" id="ARBA00023004"/>
    </source>
</evidence>
<dbReference type="PRINTS" id="PR00411">
    <property type="entry name" value="PNDRDTASEI"/>
</dbReference>
<evidence type="ECO:0000256" key="4">
    <source>
        <dbReference type="ARBA" id="ARBA00022630"/>
    </source>
</evidence>
<dbReference type="EMBL" id="DYWQ01000094">
    <property type="protein sequence ID" value="HJF45391.1"/>
    <property type="molecule type" value="Genomic_DNA"/>
</dbReference>
<dbReference type="InterPro" id="IPR023753">
    <property type="entry name" value="FAD/NAD-binding_dom"/>
</dbReference>
<feature type="domain" description="4Fe-4S ferredoxin-type" evidence="16">
    <location>
        <begin position="710"/>
        <end position="741"/>
    </location>
</feature>
<keyword evidence="7" id="KW-0883">Thioether bond</keyword>
<dbReference type="SUPFAM" id="SSF56014">
    <property type="entry name" value="Nitrite and sulphite reductase 4Fe-4S domain-like"/>
    <property type="match status" value="1"/>
</dbReference>
<dbReference type="Pfam" id="PF07992">
    <property type="entry name" value="Pyr_redox_2"/>
    <property type="match status" value="1"/>
</dbReference>
<evidence type="ECO:0000256" key="8">
    <source>
        <dbReference type="ARBA" id="ARBA00022827"/>
    </source>
</evidence>
<evidence type="ECO:0000256" key="6">
    <source>
        <dbReference type="ARBA" id="ARBA00022723"/>
    </source>
</evidence>
<dbReference type="PROSITE" id="PS51379">
    <property type="entry name" value="4FE4S_FER_2"/>
    <property type="match status" value="2"/>
</dbReference>
<dbReference type="InterPro" id="IPR004099">
    <property type="entry name" value="Pyr_nucl-diS_OxRdtase_dimer"/>
</dbReference>
<dbReference type="RefSeq" id="WP_274959167.1">
    <property type="nucleotide sequence ID" value="NZ_DYWQ01000094.1"/>
</dbReference>
<keyword evidence="9" id="KW-0560">Oxidoreductase</keyword>
<name>A0A921GG59_9ACTN</name>
<dbReference type="Gene3D" id="3.30.70.20">
    <property type="match status" value="1"/>
</dbReference>
<dbReference type="InterPro" id="IPR045854">
    <property type="entry name" value="NO2/SO3_Rdtase_4Fe4S_sf"/>
</dbReference>
<evidence type="ECO:0000256" key="3">
    <source>
        <dbReference type="ARBA" id="ARBA00012353"/>
    </source>
</evidence>
<dbReference type="GO" id="GO:0051537">
    <property type="term" value="F:2 iron, 2 sulfur cluster binding"/>
    <property type="evidence" value="ECO:0007669"/>
    <property type="project" value="UniProtKB-KW"/>
</dbReference>
<evidence type="ECO:0000313" key="17">
    <source>
        <dbReference type="EMBL" id="HJF45391.1"/>
    </source>
</evidence>
<dbReference type="SUPFAM" id="SSF55124">
    <property type="entry name" value="Nitrite/Sulfite reductase N-terminal domain-like"/>
    <property type="match status" value="1"/>
</dbReference>
<dbReference type="InterPro" id="IPR001763">
    <property type="entry name" value="Rhodanese-like_dom"/>
</dbReference>
<evidence type="ECO:0000256" key="13">
    <source>
        <dbReference type="ARBA" id="ARBA00034078"/>
    </source>
</evidence>
<dbReference type="PROSITE" id="PS00198">
    <property type="entry name" value="4FE4S_FER_1"/>
    <property type="match status" value="1"/>
</dbReference>
<sequence length="859" mass="90465">MRYLIVGGVAAGTKVAAKLKRCDRSAEVVVVTKSEDISYAGCGLPYYIGGGIQTRGELIVNTPAAYEGLTGAEVRAGVEAVALDAAAHEVTVREKDGSEHAEPYDRLVIATGASPLVPASIPGTDLPGVFTVRTPDDAEAIRDYADAGARRAVIVGAGFIGLEVAENLLARGLSVTVIDALPQILPNVFDPEMAGFAQRQLKAAGMRVMTSCPLKAITGSGRVEGVETGAGTLPADIVILSIGIRPNTAWLEGSGIALDKGCVVVDEFGATNLEDVYAAGDCAEVTNAITGRPFWSAMGSTANIAGRAIARTLTGTPTPYPGALGTGVVRLLPTLNGGRTGLTETAAREAGFDPVSVVSVVDDKAHYYPGSSSFFVKLIADRGSRRLLGVQVLGAGAVDKVTDVMVAALSRGLAVEDLDLMDLSYAPPFSTAIHPLVTTGYILENKLAGELESFTPAEYAAGAAADYHVIDVLPAPTIPGAEWVDLTRIGPDGLPGHEKGEKLLLVCAKGKRGYFAQNRLKAAGYTATRVLEGGVTFNEVHVPRPAGKKLPAAEIKRLKGLGCLQDKRYDDVFNIRVITRNGKITVDEQRAVAEAAERFGSGEVTMTTRLTLEIQGVKYDSIDACIGFLQDRGLDAGGTGSKVRPVVSCKGTTCQYGLIDTFDLSEKLHKRFYVGYHGVDLPHKFKIAVGGCPNMCVKPDLNDLGIVGQRVPQIDLSKCRACKVCQVVKACPMGDAQIGPDGKITIDEAACNHCGRCVGACPFGAVTEGLAGYKVYIGGRWGKKTAHGQALDKIFTSEDEVMDLVERAILFFRDEGESGERFADTVARLGFDYVQEKLLTAPIDKDAILGKTVVGGATC</sequence>
<keyword evidence="6" id="KW-0479">Metal-binding</keyword>
<reference evidence="17" key="1">
    <citation type="journal article" date="2021" name="PeerJ">
        <title>Extensive microbial diversity within the chicken gut microbiome revealed by metagenomics and culture.</title>
        <authorList>
            <person name="Gilroy R."/>
            <person name="Ravi A."/>
            <person name="Getino M."/>
            <person name="Pursley I."/>
            <person name="Horton D.L."/>
            <person name="Alikhan N.F."/>
            <person name="Baker D."/>
            <person name="Gharbi K."/>
            <person name="Hall N."/>
            <person name="Watson M."/>
            <person name="Adriaenssens E.M."/>
            <person name="Foster-Nyarko E."/>
            <person name="Jarju S."/>
            <person name="Secka A."/>
            <person name="Antonio M."/>
            <person name="Oren A."/>
            <person name="Chaudhuri R.R."/>
            <person name="La Ragione R."/>
            <person name="Hildebrand F."/>
            <person name="Pallen M.J."/>
        </authorList>
    </citation>
    <scope>NUCLEOTIDE SEQUENCE</scope>
    <source>
        <strain evidence="17">CHK124-7917</strain>
    </source>
</reference>
<dbReference type="GO" id="GO:0050311">
    <property type="term" value="F:sulfite reductase (ferredoxin) activity"/>
    <property type="evidence" value="ECO:0007669"/>
    <property type="project" value="UniProtKB-EC"/>
</dbReference>
<comment type="catalytic activity">
    <reaction evidence="14">
        <text>hydrogen sulfide + 6 oxidized [2Fe-2S]-[ferredoxin] + 3 H2O = sulfite + 6 reduced [2Fe-2S]-[ferredoxin] + 7 H(+)</text>
        <dbReference type="Rhea" id="RHEA:23132"/>
        <dbReference type="Rhea" id="RHEA-COMP:10000"/>
        <dbReference type="Rhea" id="RHEA-COMP:10001"/>
        <dbReference type="ChEBI" id="CHEBI:15377"/>
        <dbReference type="ChEBI" id="CHEBI:15378"/>
        <dbReference type="ChEBI" id="CHEBI:17359"/>
        <dbReference type="ChEBI" id="CHEBI:29919"/>
        <dbReference type="ChEBI" id="CHEBI:33737"/>
        <dbReference type="ChEBI" id="CHEBI:33738"/>
        <dbReference type="EC" id="1.8.7.1"/>
    </reaction>
</comment>
<evidence type="ECO:0000256" key="2">
    <source>
        <dbReference type="ARBA" id="ARBA00009130"/>
    </source>
</evidence>
<dbReference type="SUPFAM" id="SSF54862">
    <property type="entry name" value="4Fe-4S ferredoxins"/>
    <property type="match status" value="1"/>
</dbReference>
<dbReference type="InterPro" id="IPR005117">
    <property type="entry name" value="NiRdtase/SiRdtase_haem-b_fer"/>
</dbReference>
<gene>
    <name evidence="17" type="ORF">K8U72_06355</name>
</gene>
<keyword evidence="4" id="KW-0285">Flavoprotein</keyword>
<dbReference type="InterPro" id="IPR036188">
    <property type="entry name" value="FAD/NAD-bd_sf"/>
</dbReference>
<accession>A0A921GG59</accession>
<dbReference type="PRINTS" id="PR00368">
    <property type="entry name" value="FADPNR"/>
</dbReference>
<comment type="caution">
    <text evidence="17">The sequence shown here is derived from an EMBL/GenBank/DDBJ whole genome shotgun (WGS) entry which is preliminary data.</text>
</comment>
<dbReference type="GO" id="GO:0046872">
    <property type="term" value="F:metal ion binding"/>
    <property type="evidence" value="ECO:0007669"/>
    <property type="project" value="UniProtKB-KW"/>
</dbReference>
<dbReference type="Proteomes" id="UP000697330">
    <property type="component" value="Unassembled WGS sequence"/>
</dbReference>
<evidence type="ECO:0000256" key="14">
    <source>
        <dbReference type="ARBA" id="ARBA00049518"/>
    </source>
</evidence>
<dbReference type="Gene3D" id="3.40.250.10">
    <property type="entry name" value="Rhodanese-like domain"/>
    <property type="match status" value="1"/>
</dbReference>
<comment type="cofactor">
    <cofactor evidence="13">
        <name>[2Fe-2S] cluster</name>
        <dbReference type="ChEBI" id="CHEBI:190135"/>
    </cofactor>
</comment>
<dbReference type="Pfam" id="PF03460">
    <property type="entry name" value="NIR_SIR_ferr"/>
    <property type="match status" value="1"/>
</dbReference>
<reference evidence="17" key="2">
    <citation type="submission" date="2021-09" db="EMBL/GenBank/DDBJ databases">
        <authorList>
            <person name="Gilroy R."/>
        </authorList>
    </citation>
    <scope>NUCLEOTIDE SEQUENCE</scope>
    <source>
        <strain evidence="17">CHK124-7917</strain>
    </source>
</reference>